<accession>A0A1Q9LU22</accession>
<evidence type="ECO:0000313" key="3">
    <source>
        <dbReference type="Proteomes" id="UP000186040"/>
    </source>
</evidence>
<sequence>MTSDEGGAARTHRAWRAAGQCEPNGDCVEVRPRTAGGADVRDSKNRGRGTLTFRHSAWAGFVDSLRMR</sequence>
<dbReference type="InterPro" id="IPR007278">
    <property type="entry name" value="DUF397"/>
</dbReference>
<reference evidence="2 3" key="1">
    <citation type="submission" date="2016-10" db="EMBL/GenBank/DDBJ databases">
        <title>The Draft Genome Sequence of Actinokineospora bangkokensis 44EHWT reveals the biosynthetic pathway of antifungal compounds Thailandins with unusual extender unit butylmalonyl-CoA.</title>
        <authorList>
            <person name="Greule A."/>
            <person name="Intra B."/>
            <person name="Flemming S."/>
            <person name="Rommel M.G."/>
            <person name="Panbangred W."/>
            <person name="Bechthold A."/>
        </authorList>
    </citation>
    <scope>NUCLEOTIDE SEQUENCE [LARGE SCALE GENOMIC DNA]</scope>
    <source>
        <strain evidence="2 3">44EHW</strain>
    </source>
</reference>
<name>A0A1Q9LU22_9PSEU</name>
<dbReference type="Proteomes" id="UP000186040">
    <property type="component" value="Unassembled WGS sequence"/>
</dbReference>
<gene>
    <name evidence="2" type="ORF">BJP25_06930</name>
</gene>
<dbReference type="AlphaFoldDB" id="A0A1Q9LU22"/>
<dbReference type="OrthoDB" id="4558943at2"/>
<keyword evidence="3" id="KW-1185">Reference proteome</keyword>
<dbReference type="EMBL" id="MKQR01000002">
    <property type="protein sequence ID" value="OLR95520.1"/>
    <property type="molecule type" value="Genomic_DNA"/>
</dbReference>
<protein>
    <recommendedName>
        <fullName evidence="1">DUF397 domain-containing protein</fullName>
    </recommendedName>
</protein>
<dbReference type="RefSeq" id="WP_075972955.1">
    <property type="nucleotide sequence ID" value="NZ_MKQR01000002.1"/>
</dbReference>
<evidence type="ECO:0000259" key="1">
    <source>
        <dbReference type="Pfam" id="PF04149"/>
    </source>
</evidence>
<proteinExistence type="predicted"/>
<evidence type="ECO:0000313" key="2">
    <source>
        <dbReference type="EMBL" id="OLR95520.1"/>
    </source>
</evidence>
<organism evidence="2 3">
    <name type="scientific">Actinokineospora bangkokensis</name>
    <dbReference type="NCBI Taxonomy" id="1193682"/>
    <lineage>
        <taxon>Bacteria</taxon>
        <taxon>Bacillati</taxon>
        <taxon>Actinomycetota</taxon>
        <taxon>Actinomycetes</taxon>
        <taxon>Pseudonocardiales</taxon>
        <taxon>Pseudonocardiaceae</taxon>
        <taxon>Actinokineospora</taxon>
    </lineage>
</organism>
<dbReference type="Pfam" id="PF04149">
    <property type="entry name" value="DUF397"/>
    <property type="match status" value="1"/>
</dbReference>
<feature type="domain" description="DUF397" evidence="1">
    <location>
        <begin position="14"/>
        <end position="66"/>
    </location>
</feature>
<comment type="caution">
    <text evidence="2">The sequence shown here is derived from an EMBL/GenBank/DDBJ whole genome shotgun (WGS) entry which is preliminary data.</text>
</comment>